<protein>
    <submittedName>
        <fullName evidence="2">Transmembrane protein, putative</fullName>
    </submittedName>
</protein>
<dbReference type="InParanoid" id="W7XA91"/>
<accession>W7XA91</accession>
<reference evidence="3" key="1">
    <citation type="journal article" date="2006" name="PLoS Biol.">
        <title>Macronuclear genome sequence of the ciliate Tetrahymena thermophila, a model eukaryote.</title>
        <authorList>
            <person name="Eisen J.A."/>
            <person name="Coyne R.S."/>
            <person name="Wu M."/>
            <person name="Wu D."/>
            <person name="Thiagarajan M."/>
            <person name="Wortman J.R."/>
            <person name="Badger J.H."/>
            <person name="Ren Q."/>
            <person name="Amedeo P."/>
            <person name="Jones K.M."/>
            <person name="Tallon L.J."/>
            <person name="Delcher A.L."/>
            <person name="Salzberg S.L."/>
            <person name="Silva J.C."/>
            <person name="Haas B.J."/>
            <person name="Majoros W.H."/>
            <person name="Farzad M."/>
            <person name="Carlton J.M."/>
            <person name="Smith R.K. Jr."/>
            <person name="Garg J."/>
            <person name="Pearlman R.E."/>
            <person name="Karrer K.M."/>
            <person name="Sun L."/>
            <person name="Manning G."/>
            <person name="Elde N.C."/>
            <person name="Turkewitz A.P."/>
            <person name="Asai D.J."/>
            <person name="Wilkes D.E."/>
            <person name="Wang Y."/>
            <person name="Cai H."/>
            <person name="Collins K."/>
            <person name="Stewart B.A."/>
            <person name="Lee S.R."/>
            <person name="Wilamowska K."/>
            <person name="Weinberg Z."/>
            <person name="Ruzzo W.L."/>
            <person name="Wloga D."/>
            <person name="Gaertig J."/>
            <person name="Frankel J."/>
            <person name="Tsao C.-C."/>
            <person name="Gorovsky M.A."/>
            <person name="Keeling P.J."/>
            <person name="Waller R.F."/>
            <person name="Patron N.J."/>
            <person name="Cherry J.M."/>
            <person name="Stover N.A."/>
            <person name="Krieger C.J."/>
            <person name="del Toro C."/>
            <person name="Ryder H.F."/>
            <person name="Williamson S.C."/>
            <person name="Barbeau R.A."/>
            <person name="Hamilton E.P."/>
            <person name="Orias E."/>
        </authorList>
    </citation>
    <scope>NUCLEOTIDE SEQUENCE [LARGE SCALE GENOMIC DNA]</scope>
    <source>
        <strain evidence="3">SB210</strain>
    </source>
</reference>
<gene>
    <name evidence="2" type="ORF">TTHERM_001379938</name>
</gene>
<proteinExistence type="predicted"/>
<dbReference type="AlphaFoldDB" id="W7XA91"/>
<evidence type="ECO:0000313" key="2">
    <source>
        <dbReference type="EMBL" id="EWS74272.1"/>
    </source>
</evidence>
<keyword evidence="1" id="KW-0472">Membrane</keyword>
<keyword evidence="1" id="KW-1133">Transmembrane helix</keyword>
<name>W7XA91_TETTS</name>
<sequence>MINKLSQDLLQINHLQKMYINAQSQLLIILSKLLLVEILMVLILKFIIKLNLLRKLALKLILCTSHALIKILMPIQNAELVIKQTNSWLPLRISITKLFGLKFQLMMTKNVNGLMISISIAKEHKILLTIQKSLLIKKLVTFLPKKTGSKFMEINMVVLKHQIYIISTLSTTNIQMINLILKSSQITNLELLDLRP</sequence>
<dbReference type="KEGG" id="tet:TTHERM_001379938"/>
<keyword evidence="1 2" id="KW-0812">Transmembrane</keyword>
<evidence type="ECO:0000313" key="3">
    <source>
        <dbReference type="Proteomes" id="UP000009168"/>
    </source>
</evidence>
<dbReference type="RefSeq" id="XP_012653187.1">
    <property type="nucleotide sequence ID" value="XM_012797733.1"/>
</dbReference>
<feature type="transmembrane region" description="Helical" evidence="1">
    <location>
        <begin position="26"/>
        <end position="44"/>
    </location>
</feature>
<organism evidence="2 3">
    <name type="scientific">Tetrahymena thermophila (strain SB210)</name>
    <dbReference type="NCBI Taxonomy" id="312017"/>
    <lineage>
        <taxon>Eukaryota</taxon>
        <taxon>Sar</taxon>
        <taxon>Alveolata</taxon>
        <taxon>Ciliophora</taxon>
        <taxon>Intramacronucleata</taxon>
        <taxon>Oligohymenophorea</taxon>
        <taxon>Hymenostomatida</taxon>
        <taxon>Tetrahymenina</taxon>
        <taxon>Tetrahymenidae</taxon>
        <taxon>Tetrahymena</taxon>
    </lineage>
</organism>
<evidence type="ECO:0000256" key="1">
    <source>
        <dbReference type="SAM" id="Phobius"/>
    </source>
</evidence>
<dbReference type="Proteomes" id="UP000009168">
    <property type="component" value="Unassembled WGS sequence"/>
</dbReference>
<keyword evidence="3" id="KW-1185">Reference proteome</keyword>
<dbReference type="EMBL" id="GG662696">
    <property type="protein sequence ID" value="EWS74272.1"/>
    <property type="molecule type" value="Genomic_DNA"/>
</dbReference>
<dbReference type="GeneID" id="24442248"/>